<dbReference type="GO" id="GO:0071949">
    <property type="term" value="F:FAD binding"/>
    <property type="evidence" value="ECO:0007669"/>
    <property type="project" value="InterPro"/>
</dbReference>
<evidence type="ECO:0000256" key="9">
    <source>
        <dbReference type="ARBA" id="ARBA00023033"/>
    </source>
</evidence>
<evidence type="ECO:0000256" key="10">
    <source>
        <dbReference type="ARBA" id="ARBA00051569"/>
    </source>
</evidence>
<evidence type="ECO:0000313" key="17">
    <source>
        <dbReference type="Proteomes" id="UP000246145"/>
    </source>
</evidence>
<dbReference type="OrthoDB" id="9147239at2"/>
<dbReference type="InterPro" id="IPR050493">
    <property type="entry name" value="FAD-dep_Monooxygenase_BioMet"/>
</dbReference>
<reference evidence="16 17" key="1">
    <citation type="submission" date="2018-04" db="EMBL/GenBank/DDBJ databases">
        <title>Genomic Encyclopedia of Type Strains, Phase IV (KMG-IV): sequencing the most valuable type-strain genomes for metagenomic binning, comparative biology and taxonomic classification.</title>
        <authorList>
            <person name="Goeker M."/>
        </authorList>
    </citation>
    <scope>NUCLEOTIDE SEQUENCE [LARGE SCALE GENOMIC DNA]</scope>
    <source>
        <strain evidence="16 17">DSM 10065</strain>
    </source>
</reference>
<dbReference type="AlphaFoldDB" id="A0A2U1CKY3"/>
<evidence type="ECO:0000256" key="5">
    <source>
        <dbReference type="ARBA" id="ARBA00022797"/>
    </source>
</evidence>
<comment type="caution">
    <text evidence="16">The sequence shown here is derived from an EMBL/GenBank/DDBJ whole genome shotgun (WGS) entry which is preliminary data.</text>
</comment>
<evidence type="ECO:0000256" key="12">
    <source>
        <dbReference type="ARBA" id="ARBA00067040"/>
    </source>
</evidence>
<dbReference type="STRING" id="1231391.GCA_000308195_00482"/>
<evidence type="ECO:0000256" key="14">
    <source>
        <dbReference type="SAM" id="SignalP"/>
    </source>
</evidence>
<evidence type="ECO:0000256" key="3">
    <source>
        <dbReference type="ARBA" id="ARBA00022630"/>
    </source>
</evidence>
<gene>
    <name evidence="16" type="ORF">C7440_2373</name>
</gene>
<feature type="domain" description="FAD-binding" evidence="15">
    <location>
        <begin position="8"/>
        <end position="346"/>
    </location>
</feature>
<dbReference type="SUPFAM" id="SSF54373">
    <property type="entry name" value="FAD-linked reductases, C-terminal domain"/>
    <property type="match status" value="1"/>
</dbReference>
<comment type="cofactor">
    <cofactor evidence="1">
        <name>FAD</name>
        <dbReference type="ChEBI" id="CHEBI:57692"/>
    </cofactor>
</comment>
<dbReference type="InterPro" id="IPR036188">
    <property type="entry name" value="FAD/NAD-bd_sf"/>
</dbReference>
<dbReference type="PROSITE" id="PS51257">
    <property type="entry name" value="PROKAR_LIPOPROTEIN"/>
    <property type="match status" value="1"/>
</dbReference>
<keyword evidence="5" id="KW-0058">Aromatic hydrocarbons catabolism</keyword>
<dbReference type="EC" id="1.14.13.114" evidence="12"/>
<dbReference type="RefSeq" id="WP_116518669.1">
    <property type="nucleotide sequence ID" value="NZ_JACCEX010000003.1"/>
</dbReference>
<dbReference type="InterPro" id="IPR002938">
    <property type="entry name" value="FAD-bd"/>
</dbReference>
<keyword evidence="3" id="KW-0285">Flavoprotein</keyword>
<evidence type="ECO:0000256" key="7">
    <source>
        <dbReference type="ARBA" id="ARBA00023002"/>
    </source>
</evidence>
<evidence type="ECO:0000259" key="15">
    <source>
        <dbReference type="Pfam" id="PF01494"/>
    </source>
</evidence>
<comment type="subunit">
    <text evidence="2">Monomer.</text>
</comment>
<dbReference type="PANTHER" id="PTHR13789:SF318">
    <property type="entry name" value="GERANYLGERANYL DIPHOSPHATE REDUCTASE"/>
    <property type="match status" value="1"/>
</dbReference>
<dbReference type="PRINTS" id="PR00420">
    <property type="entry name" value="RNGMNOXGNASE"/>
</dbReference>
<evidence type="ECO:0000256" key="1">
    <source>
        <dbReference type="ARBA" id="ARBA00001974"/>
    </source>
</evidence>
<dbReference type="GO" id="GO:1901848">
    <property type="term" value="P:nicotinate catabolic process"/>
    <property type="evidence" value="ECO:0007669"/>
    <property type="project" value="UniProtKB-ARBA"/>
</dbReference>
<organism evidence="16 17">
    <name type="scientific">Pusillimonas noertemannii</name>
    <dbReference type="NCBI Taxonomy" id="305977"/>
    <lineage>
        <taxon>Bacteria</taxon>
        <taxon>Pseudomonadati</taxon>
        <taxon>Pseudomonadota</taxon>
        <taxon>Betaproteobacteria</taxon>
        <taxon>Burkholderiales</taxon>
        <taxon>Alcaligenaceae</taxon>
        <taxon>Pusillimonas</taxon>
    </lineage>
</organism>
<name>A0A2U1CKY3_9BURK</name>
<dbReference type="FunFam" id="3.50.50.60:FF:000223">
    <property type="entry name" value="6-hydroxynicotinate 3-monooxygenase"/>
    <property type="match status" value="1"/>
</dbReference>
<keyword evidence="9 16" id="KW-0503">Monooxygenase</keyword>
<feature type="signal peptide" evidence="14">
    <location>
        <begin position="1"/>
        <end position="20"/>
    </location>
</feature>
<dbReference type="SUPFAM" id="SSF51905">
    <property type="entry name" value="FAD/NAD(P)-binding domain"/>
    <property type="match status" value="1"/>
</dbReference>
<evidence type="ECO:0000256" key="11">
    <source>
        <dbReference type="ARBA" id="ARBA00061525"/>
    </source>
</evidence>
<dbReference type="EMBL" id="QEKO01000003">
    <property type="protein sequence ID" value="PVY61644.1"/>
    <property type="molecule type" value="Genomic_DNA"/>
</dbReference>
<dbReference type="PANTHER" id="PTHR13789">
    <property type="entry name" value="MONOOXYGENASE"/>
    <property type="match status" value="1"/>
</dbReference>
<sequence length="382" mass="42395">MNRSPKLAIIGAGLGGTACAALMAKAGLNVKVYEQAPAFSRLGAGIHLGPNVMKIMRRIGIEDELNRTGAHPDYWYSRDGITGDVLAQIPLGDYALSHYGASYLTVHRGDFHKLMTDALPPGILEFNKKLDKVEDRGDDVLLTFTDGTTETADIVIGADGINSKIRDSLLGAELPIYSGYVAHRAVFPTPVDSGALPFDMCCKWWAGDRHMMVYFVTSKRDEIYYVTGVPEESWDMSKSWLPCTKDEMRATFDGWHSSVQALIEGTEEVTRWPLLEREPLPLWSRGRLVLLGDACHPMKPHMAQGAAMAIEDAAMLLRCFQELGFSDHSAVFDLYKANRAERASKVQLVSHNNTWLRTNENPDWCFGYDVFNEPLVSAPAHT</sequence>
<dbReference type="Pfam" id="PF01494">
    <property type="entry name" value="FAD_binding_3"/>
    <property type="match status" value="1"/>
</dbReference>
<protein>
    <recommendedName>
        <fullName evidence="13">6-hydroxynicotinate 3-monooxygenase</fullName>
        <ecNumber evidence="12">1.14.13.114</ecNumber>
    </recommendedName>
</protein>
<feature type="chain" id="PRO_5015471236" description="6-hydroxynicotinate 3-monooxygenase" evidence="14">
    <location>
        <begin position="21"/>
        <end position="382"/>
    </location>
</feature>
<evidence type="ECO:0000256" key="2">
    <source>
        <dbReference type="ARBA" id="ARBA00011245"/>
    </source>
</evidence>
<dbReference type="Proteomes" id="UP000246145">
    <property type="component" value="Unassembled WGS sequence"/>
</dbReference>
<evidence type="ECO:0000256" key="6">
    <source>
        <dbReference type="ARBA" id="ARBA00022827"/>
    </source>
</evidence>
<evidence type="ECO:0000313" key="16">
    <source>
        <dbReference type="EMBL" id="PVY61644.1"/>
    </source>
</evidence>
<keyword evidence="7" id="KW-0560">Oxidoreductase</keyword>
<comment type="similarity">
    <text evidence="11">Belongs to the 6-hydroxynicotinate 3-monooxygenase family.</text>
</comment>
<keyword evidence="8" id="KW-0520">NAD</keyword>
<evidence type="ECO:0000256" key="13">
    <source>
        <dbReference type="ARBA" id="ARBA00070529"/>
    </source>
</evidence>
<keyword evidence="6" id="KW-0274">FAD</keyword>
<dbReference type="GO" id="GO:0043731">
    <property type="term" value="F:6-hydroxynicotinate 3-monooxygenase activity"/>
    <property type="evidence" value="ECO:0007669"/>
    <property type="project" value="UniProtKB-EC"/>
</dbReference>
<keyword evidence="17" id="KW-1185">Reference proteome</keyword>
<keyword evidence="4 14" id="KW-0732">Signal</keyword>
<comment type="catalytic activity">
    <reaction evidence="10">
        <text>6-hydroxynicotinate + NADH + O2 + 2 H(+) = 2,5-dihydroxypyridine + CO2 + NAD(+) + H2O</text>
        <dbReference type="Rhea" id="RHEA:27333"/>
        <dbReference type="ChEBI" id="CHEBI:15377"/>
        <dbReference type="ChEBI" id="CHEBI:15378"/>
        <dbReference type="ChEBI" id="CHEBI:15379"/>
        <dbReference type="ChEBI" id="CHEBI:16364"/>
        <dbReference type="ChEBI" id="CHEBI:16526"/>
        <dbReference type="ChEBI" id="CHEBI:57540"/>
        <dbReference type="ChEBI" id="CHEBI:57664"/>
        <dbReference type="ChEBI" id="CHEBI:57945"/>
        <dbReference type="EC" id="1.14.13.114"/>
    </reaction>
</comment>
<proteinExistence type="inferred from homology"/>
<dbReference type="Gene3D" id="3.50.50.60">
    <property type="entry name" value="FAD/NAD(P)-binding domain"/>
    <property type="match status" value="1"/>
</dbReference>
<evidence type="ECO:0000256" key="4">
    <source>
        <dbReference type="ARBA" id="ARBA00022729"/>
    </source>
</evidence>
<accession>A0A2U1CKY3</accession>
<evidence type="ECO:0000256" key="8">
    <source>
        <dbReference type="ARBA" id="ARBA00023027"/>
    </source>
</evidence>